<gene>
    <name evidence="8" type="ORF">EWM64_g8742</name>
</gene>
<feature type="transmembrane region" description="Helical" evidence="6">
    <location>
        <begin position="277"/>
        <end position="299"/>
    </location>
</feature>
<feature type="transmembrane region" description="Helical" evidence="6">
    <location>
        <begin position="420"/>
        <end position="438"/>
    </location>
</feature>
<keyword evidence="9" id="KW-1185">Reference proteome</keyword>
<feature type="domain" description="ABC-2 type transporter transmembrane" evidence="7">
    <location>
        <begin position="261"/>
        <end position="470"/>
    </location>
</feature>
<proteinExistence type="predicted"/>
<evidence type="ECO:0000256" key="1">
    <source>
        <dbReference type="ARBA" id="ARBA00004141"/>
    </source>
</evidence>
<evidence type="ECO:0000256" key="3">
    <source>
        <dbReference type="ARBA" id="ARBA00022692"/>
    </source>
</evidence>
<evidence type="ECO:0000256" key="6">
    <source>
        <dbReference type="SAM" id="Phobius"/>
    </source>
</evidence>
<sequence>MICTPSDERAYGKPVHDVLPVGVPPGWNMSRSHYVLGVARILAVVFGLRHVTKTRVGDESLRGVSGGEKKRVSLAEMLALRGLLGAWDNSTRGLDASTALEFVRALRIATDIGRLATILSIFQAGESLYEHFDKREQVCVLYKGRMAYFGRADQARQYFIDMGYEPADRQTSADFVVSVTDPHARTVRPGYEERVPRTPEEFAKCFLNSPAGEANRKDIEDYRALLAADPKRREVYRASVHAEHARRAPKRSVYTVSISMQAKAVMVRRVRIFRGNLAPLVVQIAVFWAQGIIMGTVFYNSPEATSAYFSRGGVLFFALLFSALSAMAEIPALFAQRPIVIKHYRAAMYHPFIEAAALTLVDVPVTFLIMSVFSVILYFLVDLQRTASQFFIFFLFIITMAITMKAWFRAVAAAFGSPAPAQTVAGILLLGLVLYTGYTLPKKSMIGALRWISYINPLRYGFEGIITNEFHTLNGLCSQLVPSGPGYEGVSLSNQ</sequence>
<feature type="transmembrane region" description="Helical" evidence="6">
    <location>
        <begin position="355"/>
        <end position="381"/>
    </location>
</feature>
<dbReference type="InterPro" id="IPR013525">
    <property type="entry name" value="ABC2_TM"/>
</dbReference>
<evidence type="ECO:0000256" key="4">
    <source>
        <dbReference type="ARBA" id="ARBA00022989"/>
    </source>
</evidence>
<evidence type="ECO:0000259" key="7">
    <source>
        <dbReference type="Pfam" id="PF01061"/>
    </source>
</evidence>
<feature type="transmembrane region" description="Helical" evidence="6">
    <location>
        <begin position="314"/>
        <end position="334"/>
    </location>
</feature>
<dbReference type="Proteomes" id="UP000298061">
    <property type="component" value="Unassembled WGS sequence"/>
</dbReference>
<protein>
    <recommendedName>
        <fullName evidence="7">ABC-2 type transporter transmembrane domain-containing protein</fullName>
    </recommendedName>
</protein>
<comment type="caution">
    <text evidence="8">The sequence shown here is derived from an EMBL/GenBank/DDBJ whole genome shotgun (WGS) entry which is preliminary data.</text>
</comment>
<dbReference type="GO" id="GO:0140359">
    <property type="term" value="F:ABC-type transporter activity"/>
    <property type="evidence" value="ECO:0007669"/>
    <property type="project" value="InterPro"/>
</dbReference>
<dbReference type="OrthoDB" id="245989at2759"/>
<dbReference type="STRING" id="135208.A0A4Y9ZN51"/>
<keyword evidence="5 6" id="KW-0472">Membrane</keyword>
<keyword evidence="3 6" id="KW-0812">Transmembrane</keyword>
<comment type="subcellular location">
    <subcellularLocation>
        <location evidence="1">Membrane</location>
        <topology evidence="1">Multi-pass membrane protein</topology>
    </subcellularLocation>
</comment>
<dbReference type="AlphaFoldDB" id="A0A4Y9ZN51"/>
<dbReference type="Gene3D" id="3.40.50.300">
    <property type="entry name" value="P-loop containing nucleotide triphosphate hydrolases"/>
    <property type="match status" value="1"/>
</dbReference>
<accession>A0A4Y9ZN51</accession>
<keyword evidence="2" id="KW-0813">Transport</keyword>
<evidence type="ECO:0000256" key="2">
    <source>
        <dbReference type="ARBA" id="ARBA00022448"/>
    </source>
</evidence>
<dbReference type="InterPro" id="IPR027417">
    <property type="entry name" value="P-loop_NTPase"/>
</dbReference>
<evidence type="ECO:0000256" key="5">
    <source>
        <dbReference type="ARBA" id="ARBA00023136"/>
    </source>
</evidence>
<organism evidence="8 9">
    <name type="scientific">Hericium alpestre</name>
    <dbReference type="NCBI Taxonomy" id="135208"/>
    <lineage>
        <taxon>Eukaryota</taxon>
        <taxon>Fungi</taxon>
        <taxon>Dikarya</taxon>
        <taxon>Basidiomycota</taxon>
        <taxon>Agaricomycotina</taxon>
        <taxon>Agaricomycetes</taxon>
        <taxon>Russulales</taxon>
        <taxon>Hericiaceae</taxon>
        <taxon>Hericium</taxon>
    </lineage>
</organism>
<dbReference type="PANTHER" id="PTHR19241">
    <property type="entry name" value="ATP-BINDING CASSETTE TRANSPORTER"/>
    <property type="match status" value="1"/>
</dbReference>
<evidence type="ECO:0000313" key="8">
    <source>
        <dbReference type="EMBL" id="TFY75271.1"/>
    </source>
</evidence>
<dbReference type="GO" id="GO:0016020">
    <property type="term" value="C:membrane"/>
    <property type="evidence" value="ECO:0007669"/>
    <property type="project" value="UniProtKB-SubCell"/>
</dbReference>
<feature type="transmembrane region" description="Helical" evidence="6">
    <location>
        <begin position="387"/>
        <end position="408"/>
    </location>
</feature>
<name>A0A4Y9ZN51_9AGAM</name>
<dbReference type="SUPFAM" id="SSF52540">
    <property type="entry name" value="P-loop containing nucleoside triphosphate hydrolases"/>
    <property type="match status" value="1"/>
</dbReference>
<dbReference type="EMBL" id="SFCI01001649">
    <property type="protein sequence ID" value="TFY75271.1"/>
    <property type="molecule type" value="Genomic_DNA"/>
</dbReference>
<feature type="non-terminal residue" evidence="8">
    <location>
        <position position="495"/>
    </location>
</feature>
<keyword evidence="4 6" id="KW-1133">Transmembrane helix</keyword>
<dbReference type="Pfam" id="PF01061">
    <property type="entry name" value="ABC2_membrane"/>
    <property type="match status" value="1"/>
</dbReference>
<evidence type="ECO:0000313" key="9">
    <source>
        <dbReference type="Proteomes" id="UP000298061"/>
    </source>
</evidence>
<reference evidence="8 9" key="1">
    <citation type="submission" date="2019-02" db="EMBL/GenBank/DDBJ databases">
        <title>Genome sequencing of the rare red list fungi Hericium alpestre (H. flagellum).</title>
        <authorList>
            <person name="Buettner E."/>
            <person name="Kellner H."/>
        </authorList>
    </citation>
    <scope>NUCLEOTIDE SEQUENCE [LARGE SCALE GENOMIC DNA]</scope>
    <source>
        <strain evidence="8 9">DSM 108284</strain>
    </source>
</reference>